<evidence type="ECO:0000313" key="3">
    <source>
        <dbReference type="Proteomes" id="UP000253562"/>
    </source>
</evidence>
<dbReference type="AlphaFoldDB" id="A0A368KP98"/>
<dbReference type="GO" id="GO:0016740">
    <property type="term" value="F:transferase activity"/>
    <property type="evidence" value="ECO:0007669"/>
    <property type="project" value="UniProtKB-KW"/>
</dbReference>
<dbReference type="InterPro" id="IPR029044">
    <property type="entry name" value="Nucleotide-diphossugar_trans"/>
</dbReference>
<reference evidence="2 3" key="1">
    <citation type="submission" date="2018-07" db="EMBL/GenBank/DDBJ databases">
        <title>Comparative genomes isolates from brazilian mangrove.</title>
        <authorList>
            <person name="De Araujo J.E."/>
            <person name="Taketani R.G."/>
            <person name="Silva M.C.P."/>
            <person name="Lourenco M.V."/>
            <person name="Oliveira V.M."/>
            <person name="Andreote F.D."/>
        </authorList>
    </citation>
    <scope>NUCLEOTIDE SEQUENCE [LARGE SCALE GENOMIC DNA]</scope>
    <source>
        <strain evidence="2 3">HEX PRIS-MGV</strain>
    </source>
</reference>
<organism evidence="2 3">
    <name type="scientific">Bremerella cremea</name>
    <dbReference type="NCBI Taxonomy" id="1031537"/>
    <lineage>
        <taxon>Bacteria</taxon>
        <taxon>Pseudomonadati</taxon>
        <taxon>Planctomycetota</taxon>
        <taxon>Planctomycetia</taxon>
        <taxon>Pirellulales</taxon>
        <taxon>Pirellulaceae</taxon>
        <taxon>Bremerella</taxon>
    </lineage>
</organism>
<feature type="domain" description="Glycosyltransferase 2-like" evidence="1">
    <location>
        <begin position="5"/>
        <end position="123"/>
    </location>
</feature>
<dbReference type="PANTHER" id="PTHR48090">
    <property type="entry name" value="UNDECAPRENYL-PHOSPHATE 4-DEOXY-4-FORMAMIDO-L-ARABINOSE TRANSFERASE-RELATED"/>
    <property type="match status" value="1"/>
</dbReference>
<dbReference type="InterPro" id="IPR001173">
    <property type="entry name" value="Glyco_trans_2-like"/>
</dbReference>
<dbReference type="OrthoDB" id="9797391at2"/>
<dbReference type="PANTHER" id="PTHR48090:SF7">
    <property type="entry name" value="RFBJ PROTEIN"/>
    <property type="match status" value="1"/>
</dbReference>
<name>A0A368KP98_9BACT</name>
<evidence type="ECO:0000313" key="2">
    <source>
        <dbReference type="EMBL" id="RCS46355.1"/>
    </source>
</evidence>
<accession>A0A368KP98</accession>
<dbReference type="Proteomes" id="UP000253562">
    <property type="component" value="Unassembled WGS sequence"/>
</dbReference>
<gene>
    <name evidence="2" type="ORF">DTL42_15415</name>
</gene>
<dbReference type="EMBL" id="QPEX01000030">
    <property type="protein sequence ID" value="RCS46355.1"/>
    <property type="molecule type" value="Genomic_DNA"/>
</dbReference>
<comment type="caution">
    <text evidence="2">The sequence shown here is derived from an EMBL/GenBank/DDBJ whole genome shotgun (WGS) entry which is preliminary data.</text>
</comment>
<evidence type="ECO:0000259" key="1">
    <source>
        <dbReference type="Pfam" id="PF00535"/>
    </source>
</evidence>
<dbReference type="InterPro" id="IPR050256">
    <property type="entry name" value="Glycosyltransferase_2"/>
</dbReference>
<proteinExistence type="predicted"/>
<dbReference type="RefSeq" id="WP_114369624.1">
    <property type="nucleotide sequence ID" value="NZ_QPEX01000030.1"/>
</dbReference>
<dbReference type="SUPFAM" id="SSF53448">
    <property type="entry name" value="Nucleotide-diphospho-sugar transferases"/>
    <property type="match status" value="1"/>
</dbReference>
<keyword evidence="2" id="KW-0808">Transferase</keyword>
<sequence>MNNFSVVIPAYNEAAVIVRCLKSVREANCGELPQVIVVANNCSDDTAQRARDYDPSVVVIETPIGSKTHAMNLADEVATCFPRFYMDADITLEKNGLPKLCKELDKPGIFFVLPQASIKLEDRAWAVRAYYKVWAKLTAHRSGMVGSGVYGLGQEGRKRFDQFPRITADDNFARLHFTAAERATVRDCKSFVTPPKTLANIIDIKTRSHFGNEELKKLYPELWTENESGSKLRFAKLALNPLWLPSLAVFLYVKFAVKKRVRERFKQGEIHKWERDDTSREEVSC</sequence>
<dbReference type="Pfam" id="PF00535">
    <property type="entry name" value="Glycos_transf_2"/>
    <property type="match status" value="1"/>
</dbReference>
<protein>
    <submittedName>
        <fullName evidence="2">Glycosyltransferase</fullName>
    </submittedName>
</protein>
<dbReference type="Gene3D" id="3.90.550.10">
    <property type="entry name" value="Spore Coat Polysaccharide Biosynthesis Protein SpsA, Chain A"/>
    <property type="match status" value="1"/>
</dbReference>